<dbReference type="PANTHER" id="PTHR31198">
    <property type="entry name" value="COILED-COIL DOMAIN-CONTAINING PROTEIN 84"/>
    <property type="match status" value="1"/>
</dbReference>
<dbReference type="AlphaFoldDB" id="A0AAV8SKY1"/>
<protein>
    <recommendedName>
        <fullName evidence="4">TITAN-like protein</fullName>
    </recommendedName>
</protein>
<comment type="caution">
    <text evidence="2">The sequence shown here is derived from an EMBL/GenBank/DDBJ whole genome shotgun (WGS) entry which is preliminary data.</text>
</comment>
<evidence type="ECO:0000313" key="3">
    <source>
        <dbReference type="Proteomes" id="UP001159364"/>
    </source>
</evidence>
<sequence>MNRKNKEKKKGGKFDYEFCKVCNLNHDQGQRHKYFPNHKKSLSAFLSRFQTKLADVRFFLNNPSVLRPEYASRNRLWCVFCDFELNELDSPFVCANAIHHLASVDHLKNVKHFLWKYGGGMDGLDSFRVTEADLSKWEKKCKSLKNGVATSTDRALRHQVGALNDIHIELNHENIDKFDKNDFDLHESKISNVVMPLQYNTNESQISHSGVSAINHVGPFIHDAVSSLPMGACPNPSSRSSNSFKGNWAGQVFFCDTGALSSYNYSEGMQQVSEDKRMLNGVGSSQDLLNISKVSSTTPGDFNGNVHTGALPPWFESTEENLLDMQLTQFSSSKAGKSHKLNPKRVGAAWAEKRKIELEMEKKGEITKHDFDTNWLPNFGRVWQSGSRKQSRKEFLEEKQKLPEVSSHSEMQMAVHPYISKRMEKQKLPEAASDSEMPIALQPYVSKRMWKDASK</sequence>
<proteinExistence type="predicted"/>
<evidence type="ECO:0008006" key="4">
    <source>
        <dbReference type="Google" id="ProtNLM"/>
    </source>
</evidence>
<organism evidence="2 3">
    <name type="scientific">Erythroxylum novogranatense</name>
    <dbReference type="NCBI Taxonomy" id="1862640"/>
    <lineage>
        <taxon>Eukaryota</taxon>
        <taxon>Viridiplantae</taxon>
        <taxon>Streptophyta</taxon>
        <taxon>Embryophyta</taxon>
        <taxon>Tracheophyta</taxon>
        <taxon>Spermatophyta</taxon>
        <taxon>Magnoliopsida</taxon>
        <taxon>eudicotyledons</taxon>
        <taxon>Gunneridae</taxon>
        <taxon>Pentapetalae</taxon>
        <taxon>rosids</taxon>
        <taxon>fabids</taxon>
        <taxon>Malpighiales</taxon>
        <taxon>Erythroxylaceae</taxon>
        <taxon>Erythroxylum</taxon>
    </lineage>
</organism>
<name>A0AAV8SKY1_9ROSI</name>
<dbReference type="PANTHER" id="PTHR31198:SF1">
    <property type="entry name" value="CENTROSOMAL AT-AC SPLICING FACTOR"/>
    <property type="match status" value="1"/>
</dbReference>
<feature type="region of interest" description="Disordered" evidence="1">
    <location>
        <begin position="394"/>
        <end position="437"/>
    </location>
</feature>
<accession>A0AAV8SKY1</accession>
<evidence type="ECO:0000313" key="2">
    <source>
        <dbReference type="EMBL" id="KAJ8752656.1"/>
    </source>
</evidence>
<dbReference type="InterPro" id="IPR028015">
    <property type="entry name" value="CCDC84-like"/>
</dbReference>
<gene>
    <name evidence="2" type="ORF">K2173_005545</name>
</gene>
<keyword evidence="3" id="KW-1185">Reference proteome</keyword>
<reference evidence="2 3" key="1">
    <citation type="submission" date="2021-09" db="EMBL/GenBank/DDBJ databases">
        <title>Genomic insights and catalytic innovation underlie evolution of tropane alkaloids biosynthesis.</title>
        <authorList>
            <person name="Wang Y.-J."/>
            <person name="Tian T."/>
            <person name="Huang J.-P."/>
            <person name="Huang S.-X."/>
        </authorList>
    </citation>
    <scope>NUCLEOTIDE SEQUENCE [LARGE SCALE GENOMIC DNA]</scope>
    <source>
        <strain evidence="2">KIB-2018</strain>
        <tissue evidence="2">Leaf</tissue>
    </source>
</reference>
<dbReference type="EMBL" id="JAIWQS010000010">
    <property type="protein sequence ID" value="KAJ8752656.1"/>
    <property type="molecule type" value="Genomic_DNA"/>
</dbReference>
<dbReference type="Proteomes" id="UP001159364">
    <property type="component" value="Linkage Group LG10"/>
</dbReference>
<evidence type="ECO:0000256" key="1">
    <source>
        <dbReference type="SAM" id="MobiDB-lite"/>
    </source>
</evidence>
<dbReference type="Pfam" id="PF14968">
    <property type="entry name" value="CCDC84"/>
    <property type="match status" value="1"/>
</dbReference>